<proteinExistence type="predicted"/>
<comment type="caution">
    <text evidence="1">The sequence shown here is derived from an EMBL/GenBank/DDBJ whole genome shotgun (WGS) entry which is preliminary data.</text>
</comment>
<dbReference type="EMBL" id="BAAAGF010000001">
    <property type="protein sequence ID" value="GAA0738245.1"/>
    <property type="molecule type" value="Genomic_DNA"/>
</dbReference>
<evidence type="ECO:0000313" key="1">
    <source>
        <dbReference type="EMBL" id="GAA0738245.1"/>
    </source>
</evidence>
<keyword evidence="2" id="KW-1185">Reference proteome</keyword>
<accession>A0ABN1JF58</accession>
<reference evidence="1 2" key="1">
    <citation type="journal article" date="2019" name="Int. J. Syst. Evol. Microbiol.">
        <title>The Global Catalogue of Microorganisms (GCM) 10K type strain sequencing project: providing services to taxonomists for standard genome sequencing and annotation.</title>
        <authorList>
            <consortium name="The Broad Institute Genomics Platform"/>
            <consortium name="The Broad Institute Genome Sequencing Center for Infectious Disease"/>
            <person name="Wu L."/>
            <person name="Ma J."/>
        </authorList>
    </citation>
    <scope>NUCLEOTIDE SEQUENCE [LARGE SCALE GENOMIC DNA]</scope>
    <source>
        <strain evidence="1 2">JCM 15976</strain>
    </source>
</reference>
<protein>
    <submittedName>
        <fullName evidence="1">Uncharacterized protein</fullName>
    </submittedName>
</protein>
<evidence type="ECO:0000313" key="2">
    <source>
        <dbReference type="Proteomes" id="UP001500736"/>
    </source>
</evidence>
<dbReference type="Proteomes" id="UP001500736">
    <property type="component" value="Unassembled WGS sequence"/>
</dbReference>
<organism evidence="1 2">
    <name type="scientific">Gaetbulibacter jejuensis</name>
    <dbReference type="NCBI Taxonomy" id="584607"/>
    <lineage>
        <taxon>Bacteria</taxon>
        <taxon>Pseudomonadati</taxon>
        <taxon>Bacteroidota</taxon>
        <taxon>Flavobacteriia</taxon>
        <taxon>Flavobacteriales</taxon>
        <taxon>Flavobacteriaceae</taxon>
        <taxon>Gaetbulibacter</taxon>
    </lineage>
</organism>
<gene>
    <name evidence="1" type="ORF">GCM10009431_05940</name>
</gene>
<name>A0ABN1JF58_9FLAO</name>
<sequence length="68" mass="7352">MKVLGFSSKPVSISDRVKEKKATSAPEISAEQVSKTTSRIIPEINGRFTEINVIIKLEGSGSNSKKFG</sequence>